<proteinExistence type="predicted"/>
<gene>
    <name evidence="2" type="ORF">JTE90_006138</name>
</gene>
<feature type="domain" description="NOG C-terminal" evidence="1">
    <location>
        <begin position="3"/>
        <end position="35"/>
    </location>
</feature>
<evidence type="ECO:0000313" key="3">
    <source>
        <dbReference type="Proteomes" id="UP000827092"/>
    </source>
</evidence>
<protein>
    <recommendedName>
        <fullName evidence="1">NOG C-terminal domain-containing protein</fullName>
    </recommendedName>
</protein>
<dbReference type="EMBL" id="JAFNEN010000161">
    <property type="protein sequence ID" value="KAG8191397.1"/>
    <property type="molecule type" value="Genomic_DNA"/>
</dbReference>
<dbReference type="AlphaFoldDB" id="A0AAV6V3Q1"/>
<accession>A0AAV6V3Q1</accession>
<dbReference type="InterPro" id="IPR012973">
    <property type="entry name" value="NOG_C"/>
</dbReference>
<evidence type="ECO:0000313" key="2">
    <source>
        <dbReference type="EMBL" id="KAG8191397.1"/>
    </source>
</evidence>
<comment type="caution">
    <text evidence="2">The sequence shown here is derived from an EMBL/GenBank/DDBJ whole genome shotgun (WGS) entry which is preliminary data.</text>
</comment>
<dbReference type="Proteomes" id="UP000827092">
    <property type="component" value="Unassembled WGS sequence"/>
</dbReference>
<name>A0AAV6V3Q1_9ARAC</name>
<organism evidence="2 3">
    <name type="scientific">Oedothorax gibbosus</name>
    <dbReference type="NCBI Taxonomy" id="931172"/>
    <lineage>
        <taxon>Eukaryota</taxon>
        <taxon>Metazoa</taxon>
        <taxon>Ecdysozoa</taxon>
        <taxon>Arthropoda</taxon>
        <taxon>Chelicerata</taxon>
        <taxon>Arachnida</taxon>
        <taxon>Araneae</taxon>
        <taxon>Araneomorphae</taxon>
        <taxon>Entelegynae</taxon>
        <taxon>Araneoidea</taxon>
        <taxon>Linyphiidae</taxon>
        <taxon>Erigoninae</taxon>
        <taxon>Oedothorax</taxon>
    </lineage>
</organism>
<reference evidence="2 3" key="1">
    <citation type="journal article" date="2022" name="Nat. Ecol. Evol.">
        <title>A masculinizing supergene underlies an exaggerated male reproductive morph in a spider.</title>
        <authorList>
            <person name="Hendrickx F."/>
            <person name="De Corte Z."/>
            <person name="Sonet G."/>
            <person name="Van Belleghem S.M."/>
            <person name="Kostlbacher S."/>
            <person name="Vangestel C."/>
        </authorList>
    </citation>
    <scope>NUCLEOTIDE SEQUENCE [LARGE SCALE GENOMIC DNA]</scope>
    <source>
        <strain evidence="2">W744_W776</strain>
    </source>
</reference>
<evidence type="ECO:0000259" key="1">
    <source>
        <dbReference type="Pfam" id="PF08155"/>
    </source>
</evidence>
<keyword evidence="3" id="KW-1185">Reference proteome</keyword>
<sequence>MEEHKHYLIPDQEKSDVIPELWEGHTVADFVDPDIREDSRKERFVEITIKLGNLVQNPNCLALLKRSCSVSRLRQEFGELGVVIDKMPTTTMLGLVVWPVKIVKAGLIIEH</sequence>
<dbReference type="Pfam" id="PF08155">
    <property type="entry name" value="NOGCT"/>
    <property type="match status" value="1"/>
</dbReference>